<evidence type="ECO:0000256" key="2">
    <source>
        <dbReference type="ARBA" id="ARBA00009748"/>
    </source>
</evidence>
<evidence type="ECO:0000313" key="6">
    <source>
        <dbReference type="EMBL" id="PON56439.1"/>
    </source>
</evidence>
<keyword evidence="3" id="KW-0813">Transport</keyword>
<keyword evidence="4" id="KW-0446">Lipid-binding</keyword>
<sequence>MIKKGTSVVTLLVLAMVASFIAKLGQTITCQQVDVALSTCMSYLTECSAEPSIACYSGALSIKHSIPTKTDRQMAYQCVKDVATKILSLKDDAAQ</sequence>
<feature type="chain" id="PRO_5015120847" evidence="5">
    <location>
        <begin position="28"/>
        <end position="95"/>
    </location>
</feature>
<evidence type="ECO:0000313" key="7">
    <source>
        <dbReference type="Proteomes" id="UP000237105"/>
    </source>
</evidence>
<evidence type="ECO:0000256" key="4">
    <source>
        <dbReference type="ARBA" id="ARBA00023121"/>
    </source>
</evidence>
<comment type="function">
    <text evidence="1">Plant non-specific lipid-transfer proteins transfer phospholipids as well as galactolipids across membranes. May play a role in wax or cutin deposition in the cell walls of expanding epidermal cells and certain secretory tissues.</text>
</comment>
<dbReference type="AlphaFoldDB" id="A0A2P5C5X9"/>
<comment type="caution">
    <text evidence="6">The sequence shown here is derived from an EMBL/GenBank/DDBJ whole genome shotgun (WGS) entry which is preliminary data.</text>
</comment>
<evidence type="ECO:0000256" key="3">
    <source>
        <dbReference type="ARBA" id="ARBA00022448"/>
    </source>
</evidence>
<accession>A0A2P5C5X9</accession>
<organism evidence="6 7">
    <name type="scientific">Parasponia andersonii</name>
    <name type="common">Sponia andersonii</name>
    <dbReference type="NCBI Taxonomy" id="3476"/>
    <lineage>
        <taxon>Eukaryota</taxon>
        <taxon>Viridiplantae</taxon>
        <taxon>Streptophyta</taxon>
        <taxon>Embryophyta</taxon>
        <taxon>Tracheophyta</taxon>
        <taxon>Spermatophyta</taxon>
        <taxon>Magnoliopsida</taxon>
        <taxon>eudicotyledons</taxon>
        <taxon>Gunneridae</taxon>
        <taxon>Pentapetalae</taxon>
        <taxon>rosids</taxon>
        <taxon>fabids</taxon>
        <taxon>Rosales</taxon>
        <taxon>Cannabaceae</taxon>
        <taxon>Parasponia</taxon>
    </lineage>
</organism>
<dbReference type="InterPro" id="IPR000528">
    <property type="entry name" value="Plant_nsLTP"/>
</dbReference>
<comment type="similarity">
    <text evidence="2">Belongs to the plant LTP family.</text>
</comment>
<protein>
    <submittedName>
        <fullName evidence="6">Lipid transfer protein/Par allergen</fullName>
    </submittedName>
</protein>
<gene>
    <name evidence="6" type="ORF">PanWU01x14_181320</name>
</gene>
<keyword evidence="7" id="KW-1185">Reference proteome</keyword>
<dbReference type="EMBL" id="JXTB01000171">
    <property type="protein sequence ID" value="PON56439.1"/>
    <property type="molecule type" value="Genomic_DNA"/>
</dbReference>
<dbReference type="PANTHER" id="PTHR33076">
    <property type="entry name" value="NON-SPECIFIC LIPID-TRANSFER PROTEIN 2-RELATED"/>
    <property type="match status" value="1"/>
</dbReference>
<dbReference type="SUPFAM" id="SSF47699">
    <property type="entry name" value="Bifunctional inhibitor/lipid-transfer protein/seed storage 2S albumin"/>
    <property type="match status" value="1"/>
</dbReference>
<dbReference type="Proteomes" id="UP000237105">
    <property type="component" value="Unassembled WGS sequence"/>
</dbReference>
<evidence type="ECO:0000256" key="5">
    <source>
        <dbReference type="SAM" id="SignalP"/>
    </source>
</evidence>
<dbReference type="GO" id="GO:0006869">
    <property type="term" value="P:lipid transport"/>
    <property type="evidence" value="ECO:0007669"/>
    <property type="project" value="InterPro"/>
</dbReference>
<feature type="signal peptide" evidence="5">
    <location>
        <begin position="1"/>
        <end position="27"/>
    </location>
</feature>
<proteinExistence type="inferred from homology"/>
<dbReference type="OrthoDB" id="649864at2759"/>
<name>A0A2P5C5X9_PARAD</name>
<dbReference type="Gene3D" id="1.10.110.10">
    <property type="entry name" value="Plant lipid-transfer and hydrophobic proteins"/>
    <property type="match status" value="1"/>
</dbReference>
<dbReference type="GO" id="GO:0008289">
    <property type="term" value="F:lipid binding"/>
    <property type="evidence" value="ECO:0007669"/>
    <property type="project" value="UniProtKB-KW"/>
</dbReference>
<reference evidence="7" key="1">
    <citation type="submission" date="2016-06" db="EMBL/GenBank/DDBJ databases">
        <title>Parallel loss of symbiosis genes in relatives of nitrogen-fixing non-legume Parasponia.</title>
        <authorList>
            <person name="Van Velzen R."/>
            <person name="Holmer R."/>
            <person name="Bu F."/>
            <person name="Rutten L."/>
            <person name="Van Zeijl A."/>
            <person name="Liu W."/>
            <person name="Santuari L."/>
            <person name="Cao Q."/>
            <person name="Sharma T."/>
            <person name="Shen D."/>
            <person name="Roswanjaya Y."/>
            <person name="Wardhani T."/>
            <person name="Kalhor M.S."/>
            <person name="Jansen J."/>
            <person name="Van den Hoogen J."/>
            <person name="Gungor B."/>
            <person name="Hartog M."/>
            <person name="Hontelez J."/>
            <person name="Verver J."/>
            <person name="Yang W.-C."/>
            <person name="Schijlen E."/>
            <person name="Repin R."/>
            <person name="Schilthuizen M."/>
            <person name="Schranz E."/>
            <person name="Heidstra R."/>
            <person name="Miyata K."/>
            <person name="Fedorova E."/>
            <person name="Kohlen W."/>
            <person name="Bisseling T."/>
            <person name="Smit S."/>
            <person name="Geurts R."/>
        </authorList>
    </citation>
    <scope>NUCLEOTIDE SEQUENCE [LARGE SCALE GENOMIC DNA]</scope>
    <source>
        <strain evidence="7">cv. WU1-14</strain>
    </source>
</reference>
<dbReference type="InterPro" id="IPR036312">
    <property type="entry name" value="Bifun_inhib/LTP/seed_sf"/>
</dbReference>
<dbReference type="PRINTS" id="PR00382">
    <property type="entry name" value="LIPIDTRNSFER"/>
</dbReference>
<keyword evidence="5" id="KW-0732">Signal</keyword>
<evidence type="ECO:0000256" key="1">
    <source>
        <dbReference type="ARBA" id="ARBA00003211"/>
    </source>
</evidence>